<protein>
    <submittedName>
        <fullName evidence="1">Uncharacterized protein</fullName>
    </submittedName>
</protein>
<dbReference type="EMBL" id="OV725079">
    <property type="protein sequence ID" value="CAH1396677.1"/>
    <property type="molecule type" value="Genomic_DNA"/>
</dbReference>
<evidence type="ECO:0000313" key="2">
    <source>
        <dbReference type="Proteomes" id="UP001152798"/>
    </source>
</evidence>
<reference evidence="1" key="1">
    <citation type="submission" date="2022-01" db="EMBL/GenBank/DDBJ databases">
        <authorList>
            <person name="King R."/>
        </authorList>
    </citation>
    <scope>NUCLEOTIDE SEQUENCE</scope>
</reference>
<keyword evidence="2" id="KW-1185">Reference proteome</keyword>
<gene>
    <name evidence="1" type="ORF">NEZAVI_LOCUS6697</name>
</gene>
<dbReference type="AlphaFoldDB" id="A0A9P0H798"/>
<proteinExistence type="predicted"/>
<organism evidence="1 2">
    <name type="scientific">Nezara viridula</name>
    <name type="common">Southern green stink bug</name>
    <name type="synonym">Cimex viridulus</name>
    <dbReference type="NCBI Taxonomy" id="85310"/>
    <lineage>
        <taxon>Eukaryota</taxon>
        <taxon>Metazoa</taxon>
        <taxon>Ecdysozoa</taxon>
        <taxon>Arthropoda</taxon>
        <taxon>Hexapoda</taxon>
        <taxon>Insecta</taxon>
        <taxon>Pterygota</taxon>
        <taxon>Neoptera</taxon>
        <taxon>Paraneoptera</taxon>
        <taxon>Hemiptera</taxon>
        <taxon>Heteroptera</taxon>
        <taxon>Panheteroptera</taxon>
        <taxon>Pentatomomorpha</taxon>
        <taxon>Pentatomoidea</taxon>
        <taxon>Pentatomidae</taxon>
        <taxon>Pentatominae</taxon>
        <taxon>Nezara</taxon>
    </lineage>
</organism>
<dbReference type="Proteomes" id="UP001152798">
    <property type="component" value="Chromosome 3"/>
</dbReference>
<sequence>MNELPSMVIVFLKKSDIPDQQFFLLLGSLSDVEDFAVGLSVVKRAAKTQRELWTKLPPGYGQLSHHITRY</sequence>
<name>A0A9P0H798_NEZVI</name>
<accession>A0A9P0H798</accession>
<evidence type="ECO:0000313" key="1">
    <source>
        <dbReference type="EMBL" id="CAH1396677.1"/>
    </source>
</evidence>